<keyword evidence="1" id="KW-0238">DNA-binding</keyword>
<evidence type="ECO:0000259" key="2">
    <source>
        <dbReference type="SMART" id="SM00493"/>
    </source>
</evidence>
<dbReference type="InterPro" id="IPR023405">
    <property type="entry name" value="Topo_IA_core_domain"/>
</dbReference>
<protein>
    <recommendedName>
        <fullName evidence="1">DNA topoisomerase</fullName>
        <ecNumber evidence="1">5.6.2.1</ecNumber>
    </recommendedName>
</protein>
<dbReference type="GO" id="GO:0003917">
    <property type="term" value="F:DNA topoisomerase type I (single strand cut, ATP-independent) activity"/>
    <property type="evidence" value="ECO:0007669"/>
    <property type="project" value="UniProtKB-EC"/>
</dbReference>
<dbReference type="GO" id="GO:0003677">
    <property type="term" value="F:DNA binding"/>
    <property type="evidence" value="ECO:0007669"/>
    <property type="project" value="UniProtKB-KW"/>
</dbReference>
<proteinExistence type="inferred from homology"/>
<evidence type="ECO:0000256" key="1">
    <source>
        <dbReference type="RuleBase" id="RU362092"/>
    </source>
</evidence>
<keyword evidence="1" id="KW-0799">Topoisomerase</keyword>
<dbReference type="GO" id="GO:0006281">
    <property type="term" value="P:DNA repair"/>
    <property type="evidence" value="ECO:0007669"/>
    <property type="project" value="TreeGrafter"/>
</dbReference>
<feature type="domain" description="Toprim" evidence="2">
    <location>
        <begin position="3"/>
        <end position="122"/>
    </location>
</feature>
<comment type="catalytic activity">
    <reaction evidence="1">
        <text>ATP-independent breakage of single-stranded DNA, followed by passage and rejoining.</text>
        <dbReference type="EC" id="5.6.2.1"/>
    </reaction>
</comment>
<dbReference type="FunFam" id="3.40.50.140:FF:000013">
    <property type="entry name" value="DNA topoisomerase"/>
    <property type="match status" value="1"/>
</dbReference>
<dbReference type="GO" id="GO:0006310">
    <property type="term" value="P:DNA recombination"/>
    <property type="evidence" value="ECO:0007669"/>
    <property type="project" value="TreeGrafter"/>
</dbReference>
<accession>A0A8C2RSK2</accession>
<dbReference type="PANTHER" id="PTHR11390:SF20">
    <property type="entry name" value="DNA TOPOISOMERASE 3-BETA-1"/>
    <property type="match status" value="1"/>
</dbReference>
<dbReference type="InterPro" id="IPR000380">
    <property type="entry name" value="Topo_IA"/>
</dbReference>
<dbReference type="Ensembl" id="ENSCHIT00010046606.1">
    <property type="protein sequence ID" value="ENSCHIP00010033166.1"/>
    <property type="gene ID" value="ENSCHIG00010024596.1"/>
</dbReference>
<dbReference type="EC" id="5.6.2.1" evidence="1"/>
<comment type="function">
    <text evidence="1">Introduces a single-strand break via transesterification at a target site in duplex DNA. Releases the supercoiling and torsional tension of DNA introduced during the DNA replication and transcription by transiently cleaving and rejoining one strand of the DNA duplex. The scissile phosphodiester is attacked by the catalytic tyrosine of the enzyme, resulting in the formation of a DNA-(5'-phosphotyrosyl)-enzyme intermediate and the expulsion of a 3'-OH DNA strand.</text>
</comment>
<sequence length="155" mass="17123">MKTVLMVAEKPSLAQSIARILSRGSMSSRKGLNGACSVHEYSGAFEGQPARFKMTSVCGHVMTLDFLGKYNKWDKVDPAELFSQAPTEKKEANPKLNMVKFLQVCPGLPGAHASPHGLGTPATQPPDQPPAFEMVWWWRILKQTQTRGLPWESRG</sequence>
<dbReference type="GO" id="GO:0005634">
    <property type="term" value="C:nucleus"/>
    <property type="evidence" value="ECO:0007669"/>
    <property type="project" value="TreeGrafter"/>
</dbReference>
<dbReference type="Gene3D" id="3.40.50.140">
    <property type="match status" value="1"/>
</dbReference>
<evidence type="ECO:0000313" key="3">
    <source>
        <dbReference type="Ensembl" id="ENSCHIP00010033166.1"/>
    </source>
</evidence>
<dbReference type="SMART" id="SM00493">
    <property type="entry name" value="TOPRIM"/>
    <property type="match status" value="1"/>
</dbReference>
<dbReference type="SUPFAM" id="SSF56712">
    <property type="entry name" value="Prokaryotic type I DNA topoisomerase"/>
    <property type="match status" value="1"/>
</dbReference>
<comment type="similarity">
    <text evidence="1">Belongs to the type IA topoisomerase family.</text>
</comment>
<reference evidence="3" key="1">
    <citation type="submission" date="2025-08" db="UniProtKB">
        <authorList>
            <consortium name="Ensembl"/>
        </authorList>
    </citation>
    <scope>IDENTIFICATION</scope>
</reference>
<dbReference type="InterPro" id="IPR006171">
    <property type="entry name" value="TOPRIM_dom"/>
</dbReference>
<dbReference type="AlphaFoldDB" id="A0A8C2RSK2"/>
<dbReference type="PANTHER" id="PTHR11390">
    <property type="entry name" value="PROKARYOTIC DNA TOPOISOMERASE"/>
    <property type="match status" value="1"/>
</dbReference>
<dbReference type="GO" id="GO:0006265">
    <property type="term" value="P:DNA topological change"/>
    <property type="evidence" value="ECO:0007669"/>
    <property type="project" value="InterPro"/>
</dbReference>
<keyword evidence="1" id="KW-0413">Isomerase</keyword>
<organism evidence="3">
    <name type="scientific">Capra hircus</name>
    <name type="common">Goat</name>
    <dbReference type="NCBI Taxonomy" id="9925"/>
    <lineage>
        <taxon>Eukaryota</taxon>
        <taxon>Metazoa</taxon>
        <taxon>Chordata</taxon>
        <taxon>Craniata</taxon>
        <taxon>Vertebrata</taxon>
        <taxon>Euteleostomi</taxon>
        <taxon>Mammalia</taxon>
        <taxon>Eutheria</taxon>
        <taxon>Laurasiatheria</taxon>
        <taxon>Artiodactyla</taxon>
        <taxon>Ruminantia</taxon>
        <taxon>Pecora</taxon>
        <taxon>Bovidae</taxon>
        <taxon>Caprinae</taxon>
        <taxon>Capra</taxon>
    </lineage>
</organism>
<name>A0A8C2RSK2_CAPHI</name>